<feature type="compositionally biased region" description="Pro residues" evidence="1">
    <location>
        <begin position="60"/>
        <end position="69"/>
    </location>
</feature>
<name>A0A8G1RIW1_9EURO</name>
<dbReference type="GeneID" id="63862596"/>
<evidence type="ECO:0000313" key="2">
    <source>
        <dbReference type="EMBL" id="RAK74797.1"/>
    </source>
</evidence>
<dbReference type="VEuPathDB" id="FungiDB:BO72DRAFT_450470"/>
<feature type="compositionally biased region" description="Polar residues" evidence="1">
    <location>
        <begin position="39"/>
        <end position="57"/>
    </location>
</feature>
<feature type="region of interest" description="Disordered" evidence="1">
    <location>
        <begin position="27"/>
        <end position="69"/>
    </location>
</feature>
<accession>A0A8G1RIW1</accession>
<dbReference type="AlphaFoldDB" id="A0A8G1RIW1"/>
<proteinExistence type="predicted"/>
<organism evidence="2 3">
    <name type="scientific">Aspergillus fijiensis CBS 313.89</name>
    <dbReference type="NCBI Taxonomy" id="1448319"/>
    <lineage>
        <taxon>Eukaryota</taxon>
        <taxon>Fungi</taxon>
        <taxon>Dikarya</taxon>
        <taxon>Ascomycota</taxon>
        <taxon>Pezizomycotina</taxon>
        <taxon>Eurotiomycetes</taxon>
        <taxon>Eurotiomycetidae</taxon>
        <taxon>Eurotiales</taxon>
        <taxon>Aspergillaceae</taxon>
        <taxon>Aspergillus</taxon>
    </lineage>
</organism>
<gene>
    <name evidence="2" type="ORF">BO72DRAFT_450470</name>
</gene>
<protein>
    <submittedName>
        <fullName evidence="2">Uncharacterized protein</fullName>
    </submittedName>
</protein>
<evidence type="ECO:0000256" key="1">
    <source>
        <dbReference type="SAM" id="MobiDB-lite"/>
    </source>
</evidence>
<dbReference type="OrthoDB" id="10525738at2759"/>
<dbReference type="RefSeq" id="XP_040798807.1">
    <property type="nucleotide sequence ID" value="XM_040945263.1"/>
</dbReference>
<keyword evidence="3" id="KW-1185">Reference proteome</keyword>
<sequence>MSCCIRSCTSRPEQLAVKPLSASLQSVRLGNLPDPSGSAPGSQATAPSPFSGPTLTPESLRPPPPARVV</sequence>
<reference evidence="2 3" key="1">
    <citation type="submission" date="2018-02" db="EMBL/GenBank/DDBJ databases">
        <title>The genomes of Aspergillus section Nigri reveals drivers in fungal speciation.</title>
        <authorList>
            <consortium name="DOE Joint Genome Institute"/>
            <person name="Vesth T.C."/>
            <person name="Nybo J."/>
            <person name="Theobald S."/>
            <person name="Brandl J."/>
            <person name="Frisvad J.C."/>
            <person name="Nielsen K.F."/>
            <person name="Lyhne E.K."/>
            <person name="Kogle M.E."/>
            <person name="Kuo A."/>
            <person name="Riley R."/>
            <person name="Clum A."/>
            <person name="Nolan M."/>
            <person name="Lipzen A."/>
            <person name="Salamov A."/>
            <person name="Henrissat B."/>
            <person name="Wiebenga A."/>
            <person name="De vries R.P."/>
            <person name="Grigoriev I.V."/>
            <person name="Mortensen U.H."/>
            <person name="Andersen M.R."/>
            <person name="Baker S.E."/>
        </authorList>
    </citation>
    <scope>NUCLEOTIDE SEQUENCE [LARGE SCALE GENOMIC DNA]</scope>
    <source>
        <strain evidence="2 3">CBS 313.89</strain>
    </source>
</reference>
<dbReference type="Proteomes" id="UP000249789">
    <property type="component" value="Unassembled WGS sequence"/>
</dbReference>
<dbReference type="EMBL" id="KZ824665">
    <property type="protein sequence ID" value="RAK74797.1"/>
    <property type="molecule type" value="Genomic_DNA"/>
</dbReference>
<evidence type="ECO:0000313" key="3">
    <source>
        <dbReference type="Proteomes" id="UP000249789"/>
    </source>
</evidence>